<comment type="caution">
    <text evidence="2">The sequence shown here is derived from an EMBL/GenBank/DDBJ whole genome shotgun (WGS) entry which is preliminary data.</text>
</comment>
<evidence type="ECO:0000313" key="2">
    <source>
        <dbReference type="EMBL" id="KAL3419201.1"/>
    </source>
</evidence>
<feature type="signal peptide" evidence="1">
    <location>
        <begin position="1"/>
        <end position="20"/>
    </location>
</feature>
<keyword evidence="3" id="KW-1185">Reference proteome</keyword>
<evidence type="ECO:0000313" key="3">
    <source>
        <dbReference type="Proteomes" id="UP001629113"/>
    </source>
</evidence>
<keyword evidence="1" id="KW-0732">Signal</keyword>
<proteinExistence type="predicted"/>
<name>A0ABR4P7B2_9HELO</name>
<gene>
    <name evidence="2" type="ORF">PVAG01_09423</name>
</gene>
<sequence>MRIIWIKILALCCLYSTLDAQTVINGQVFTPGIAIVDAPQPNTPLGGDTLHVALDVTSNGQLQLPPYPADPISAIYNITIFLSSYATGKNFTVSNGTATANDASLGEIMLQEPGSTVKHVNWVWPDCLVGDGAPKDSDPARGSYNISIRQNFRLNGADQYTIFDLPIQVTNSIPETFIRPSCDSLNNALLSEAELVESASNFTQILGTVIQTGSGSDNDEDLGGSRPEAVAADGLGGAGVVDYRAGVHWVWIGALIYSAVL</sequence>
<organism evidence="2 3">
    <name type="scientific">Phlyctema vagabunda</name>
    <dbReference type="NCBI Taxonomy" id="108571"/>
    <lineage>
        <taxon>Eukaryota</taxon>
        <taxon>Fungi</taxon>
        <taxon>Dikarya</taxon>
        <taxon>Ascomycota</taxon>
        <taxon>Pezizomycotina</taxon>
        <taxon>Leotiomycetes</taxon>
        <taxon>Helotiales</taxon>
        <taxon>Dermateaceae</taxon>
        <taxon>Phlyctema</taxon>
    </lineage>
</organism>
<dbReference type="EMBL" id="JBFCZG010000008">
    <property type="protein sequence ID" value="KAL3419201.1"/>
    <property type="molecule type" value="Genomic_DNA"/>
</dbReference>
<feature type="chain" id="PRO_5045045464" evidence="1">
    <location>
        <begin position="21"/>
        <end position="261"/>
    </location>
</feature>
<protein>
    <submittedName>
        <fullName evidence="2">Uncharacterized protein</fullName>
    </submittedName>
</protein>
<evidence type="ECO:0000256" key="1">
    <source>
        <dbReference type="SAM" id="SignalP"/>
    </source>
</evidence>
<dbReference type="Proteomes" id="UP001629113">
    <property type="component" value="Unassembled WGS sequence"/>
</dbReference>
<reference evidence="2 3" key="1">
    <citation type="submission" date="2024-06" db="EMBL/GenBank/DDBJ databases">
        <title>Complete genome of Phlyctema vagabunda strain 19-DSS-EL-015.</title>
        <authorList>
            <person name="Fiorenzani C."/>
        </authorList>
    </citation>
    <scope>NUCLEOTIDE SEQUENCE [LARGE SCALE GENOMIC DNA]</scope>
    <source>
        <strain evidence="2 3">19-DSS-EL-015</strain>
    </source>
</reference>
<accession>A0ABR4P7B2</accession>